<gene>
    <name evidence="2" type="ORF">CHLRE_07g346200v5</name>
</gene>
<dbReference type="InParanoid" id="A0A2K3DKX0"/>
<sequence>MPEGSGITGKQDSARESASPSRGPGEQPGFASPASETPSYPVPNSFATWSLSPSSPECAINEAEWRECNPLFNQEGFDLFSSFLRKLRELRLKSGGPEGLGHMLMWMSGMEALLDSLFIGADVELNQHGLDEDKLDNAIALVQRQVRGLRAEHTARARAARKHSLLLDQLSGTVQQLTQQLNAFAVATAAVLEVETGGGKGLAPSAASSAAAAASRLAPPPGGPKAAAAPHAAPAAGEAARPNPPQPQACTHLPPPPRAMAANKILLRGASSEQAEAMARGDFSALGLGEGSMGMYERRWRASNAGRVWNVEVVVTRDQRAAFIRAAAQIKHTAGVTVAPFLTPEGRAARRARQAQFDSLVERGLQPYWRGTDIVTEEGDRRCVHPVQ</sequence>
<dbReference type="Gramene" id="PNW81194">
    <property type="protein sequence ID" value="PNW81194"/>
    <property type="gene ID" value="CHLRE_07g346200v5"/>
</dbReference>
<feature type="compositionally biased region" description="Low complexity" evidence="1">
    <location>
        <begin position="224"/>
        <end position="241"/>
    </location>
</feature>
<feature type="compositionally biased region" description="Polar residues" evidence="1">
    <location>
        <begin position="8"/>
        <end position="20"/>
    </location>
</feature>
<feature type="region of interest" description="Disordered" evidence="1">
    <location>
        <begin position="214"/>
        <end position="247"/>
    </location>
</feature>
<reference evidence="2 3" key="1">
    <citation type="journal article" date="2007" name="Science">
        <title>The Chlamydomonas genome reveals the evolution of key animal and plant functions.</title>
        <authorList>
            <person name="Merchant S.S."/>
            <person name="Prochnik S.E."/>
            <person name="Vallon O."/>
            <person name="Harris E.H."/>
            <person name="Karpowicz S.J."/>
            <person name="Witman G.B."/>
            <person name="Terry A."/>
            <person name="Salamov A."/>
            <person name="Fritz-Laylin L.K."/>
            <person name="Marechal-Drouard L."/>
            <person name="Marshall W.F."/>
            <person name="Qu L.H."/>
            <person name="Nelson D.R."/>
            <person name="Sanderfoot A.A."/>
            <person name="Spalding M.H."/>
            <person name="Kapitonov V.V."/>
            <person name="Ren Q."/>
            <person name="Ferris P."/>
            <person name="Lindquist E."/>
            <person name="Shapiro H."/>
            <person name="Lucas S.M."/>
            <person name="Grimwood J."/>
            <person name="Schmutz J."/>
            <person name="Cardol P."/>
            <person name="Cerutti H."/>
            <person name="Chanfreau G."/>
            <person name="Chen C.L."/>
            <person name="Cognat V."/>
            <person name="Croft M.T."/>
            <person name="Dent R."/>
            <person name="Dutcher S."/>
            <person name="Fernandez E."/>
            <person name="Fukuzawa H."/>
            <person name="Gonzalez-Ballester D."/>
            <person name="Gonzalez-Halphen D."/>
            <person name="Hallmann A."/>
            <person name="Hanikenne M."/>
            <person name="Hippler M."/>
            <person name="Inwood W."/>
            <person name="Jabbari K."/>
            <person name="Kalanon M."/>
            <person name="Kuras R."/>
            <person name="Lefebvre P.A."/>
            <person name="Lemaire S.D."/>
            <person name="Lobanov A.V."/>
            <person name="Lohr M."/>
            <person name="Manuell A."/>
            <person name="Meier I."/>
            <person name="Mets L."/>
            <person name="Mittag M."/>
            <person name="Mittelmeier T."/>
            <person name="Moroney J.V."/>
            <person name="Moseley J."/>
            <person name="Napoli C."/>
            <person name="Nedelcu A.M."/>
            <person name="Niyogi K."/>
            <person name="Novoselov S.V."/>
            <person name="Paulsen I.T."/>
            <person name="Pazour G."/>
            <person name="Purton S."/>
            <person name="Ral J.P."/>
            <person name="Riano-Pachon D.M."/>
            <person name="Riekhof W."/>
            <person name="Rymarquis L."/>
            <person name="Schroda M."/>
            <person name="Stern D."/>
            <person name="Umen J."/>
            <person name="Willows R."/>
            <person name="Wilson N."/>
            <person name="Zimmer S.L."/>
            <person name="Allmer J."/>
            <person name="Balk J."/>
            <person name="Bisova K."/>
            <person name="Chen C.J."/>
            <person name="Elias M."/>
            <person name="Gendler K."/>
            <person name="Hauser C."/>
            <person name="Lamb M.R."/>
            <person name="Ledford H."/>
            <person name="Long J.C."/>
            <person name="Minagawa J."/>
            <person name="Page M.D."/>
            <person name="Pan J."/>
            <person name="Pootakham W."/>
            <person name="Roje S."/>
            <person name="Rose A."/>
            <person name="Stahlberg E."/>
            <person name="Terauchi A.M."/>
            <person name="Yang P."/>
            <person name="Ball S."/>
            <person name="Bowler C."/>
            <person name="Dieckmann C.L."/>
            <person name="Gladyshev V.N."/>
            <person name="Green P."/>
            <person name="Jorgensen R."/>
            <person name="Mayfield S."/>
            <person name="Mueller-Roeber B."/>
            <person name="Rajamani S."/>
            <person name="Sayre R.T."/>
            <person name="Brokstein P."/>
            <person name="Dubchak I."/>
            <person name="Goodstein D."/>
            <person name="Hornick L."/>
            <person name="Huang Y.W."/>
            <person name="Jhaveri J."/>
            <person name="Luo Y."/>
            <person name="Martinez D."/>
            <person name="Ngau W.C."/>
            <person name="Otillar B."/>
            <person name="Poliakov A."/>
            <person name="Porter A."/>
            <person name="Szajkowski L."/>
            <person name="Werner G."/>
            <person name="Zhou K."/>
            <person name="Grigoriev I.V."/>
            <person name="Rokhsar D.S."/>
            <person name="Grossman A.R."/>
        </authorList>
    </citation>
    <scope>NUCLEOTIDE SEQUENCE [LARGE SCALE GENOMIC DNA]</scope>
    <source>
        <strain evidence="3">CC-503</strain>
    </source>
</reference>
<proteinExistence type="predicted"/>
<keyword evidence="3" id="KW-1185">Reference proteome</keyword>
<evidence type="ECO:0000256" key="1">
    <source>
        <dbReference type="SAM" id="MobiDB-lite"/>
    </source>
</evidence>
<evidence type="ECO:0000313" key="2">
    <source>
        <dbReference type="EMBL" id="PNW81194.1"/>
    </source>
</evidence>
<name>A0A2K3DKX0_CHLRE</name>
<dbReference type="Proteomes" id="UP000006906">
    <property type="component" value="Chromosome 7"/>
</dbReference>
<dbReference type="GeneID" id="66054173"/>
<organism evidence="2 3">
    <name type="scientific">Chlamydomonas reinhardtii</name>
    <name type="common">Chlamydomonas smithii</name>
    <dbReference type="NCBI Taxonomy" id="3055"/>
    <lineage>
        <taxon>Eukaryota</taxon>
        <taxon>Viridiplantae</taxon>
        <taxon>Chlorophyta</taxon>
        <taxon>core chlorophytes</taxon>
        <taxon>Chlorophyceae</taxon>
        <taxon>CS clade</taxon>
        <taxon>Chlamydomonadales</taxon>
        <taxon>Chlamydomonadaceae</taxon>
        <taxon>Chlamydomonas</taxon>
    </lineage>
</organism>
<dbReference type="AlphaFoldDB" id="A0A2K3DKX0"/>
<dbReference type="RefSeq" id="XP_042923030.1">
    <property type="nucleotide sequence ID" value="XM_043064462.1"/>
</dbReference>
<dbReference type="EMBL" id="CM008968">
    <property type="protein sequence ID" value="PNW81194.1"/>
    <property type="molecule type" value="Genomic_DNA"/>
</dbReference>
<protein>
    <submittedName>
        <fullName evidence="2">Uncharacterized protein</fullName>
    </submittedName>
</protein>
<evidence type="ECO:0000313" key="3">
    <source>
        <dbReference type="Proteomes" id="UP000006906"/>
    </source>
</evidence>
<accession>A0A2K3DKX0</accession>
<dbReference type="KEGG" id="cre:CHLRE_07g346200v5"/>
<feature type="region of interest" description="Disordered" evidence="1">
    <location>
        <begin position="1"/>
        <end position="41"/>
    </location>
</feature>